<evidence type="ECO:0000259" key="1">
    <source>
        <dbReference type="PROSITE" id="PS50911"/>
    </source>
</evidence>
<gene>
    <name evidence="2" type="ORF">B7712_04080</name>
</gene>
<accession>A0A1X1IFI7</accession>
<comment type="caution">
    <text evidence="2">The sequence shown here is derived from an EMBL/GenBank/DDBJ whole genome shotgun (WGS) entry which is preliminary data.</text>
</comment>
<dbReference type="InterPro" id="IPR007921">
    <property type="entry name" value="CHAP_dom"/>
</dbReference>
<dbReference type="Gene3D" id="3.90.1720.10">
    <property type="entry name" value="endopeptidase domain like (from Nostoc punctiforme)"/>
    <property type="match status" value="1"/>
</dbReference>
<dbReference type="Proteomes" id="UP000193160">
    <property type="component" value="Unassembled WGS sequence"/>
</dbReference>
<name>A0A1X1IFI7_STROR</name>
<evidence type="ECO:0000313" key="2">
    <source>
        <dbReference type="EMBL" id="ORO71841.1"/>
    </source>
</evidence>
<keyword evidence="3" id="KW-1185">Reference proteome</keyword>
<organism evidence="2 3">
    <name type="scientific">Streptococcus oralis subsp. oralis</name>
    <dbReference type="NCBI Taxonomy" id="1891914"/>
    <lineage>
        <taxon>Bacteria</taxon>
        <taxon>Bacillati</taxon>
        <taxon>Bacillota</taxon>
        <taxon>Bacilli</taxon>
        <taxon>Lactobacillales</taxon>
        <taxon>Streptococcaceae</taxon>
        <taxon>Streptococcus</taxon>
    </lineage>
</organism>
<dbReference type="Pfam" id="PF05257">
    <property type="entry name" value="CHAP"/>
    <property type="match status" value="1"/>
</dbReference>
<evidence type="ECO:0000313" key="3">
    <source>
        <dbReference type="Proteomes" id="UP000193160"/>
    </source>
</evidence>
<protein>
    <recommendedName>
        <fullName evidence="1">Peptidase C51 domain-containing protein</fullName>
    </recommendedName>
</protein>
<proteinExistence type="predicted"/>
<dbReference type="RefSeq" id="WP_084849349.1">
    <property type="nucleotide sequence ID" value="NZ_NCUI01000025.1"/>
</dbReference>
<feature type="domain" description="Peptidase C51" evidence="1">
    <location>
        <begin position="5"/>
        <end position="144"/>
    </location>
</feature>
<dbReference type="EMBL" id="NCUT01000028">
    <property type="protein sequence ID" value="ORO71841.1"/>
    <property type="molecule type" value="Genomic_DNA"/>
</dbReference>
<dbReference type="AlphaFoldDB" id="A0A1X1IFI7"/>
<dbReference type="InterPro" id="IPR038765">
    <property type="entry name" value="Papain-like_cys_pep_sf"/>
</dbReference>
<reference evidence="2 3" key="1">
    <citation type="journal article" date="2016" name="Eur. J. Clin. Microbiol. Infect. Dis.">
        <title>Whole genome sequencing as a tool for phylogenetic analysis of clinical strains of Mitis group streptococci.</title>
        <authorList>
            <person name="Rasmussen L.H."/>
            <person name="Dargis R."/>
            <person name="Hojholt K."/>
            <person name="Christensen J.J."/>
            <person name="Skovgaard O."/>
            <person name="Justesen U.S."/>
            <person name="Rosenvinge F.S."/>
            <person name="Moser C."/>
            <person name="Lukjancenko O."/>
            <person name="Rasmussen S."/>
            <person name="Nielsen X.C."/>
        </authorList>
    </citation>
    <scope>NUCLEOTIDE SEQUENCE [LARGE SCALE GENOMIC DNA]</scope>
    <source>
        <strain evidence="2 3">B_007274_11</strain>
    </source>
</reference>
<sequence length="178" mass="19610">MTTQKQLLDKLESVVNQRLTVPTNPYGGQCVALIDNILQYQGLYKLNFSYVNAIDCLDRAASLGLKVTGFNGANNPPVGAVFVSNCLPYHEFGHIGFVVAHNADGTVTTIEQNIDSNADALYNGGWTRKVIRNLSSDGTFSYVNWQAPAQQMLGWFELPFDNDTPQPAEEKVNLRLLA</sequence>
<dbReference type="PROSITE" id="PS50911">
    <property type="entry name" value="CHAP"/>
    <property type="match status" value="1"/>
</dbReference>
<dbReference type="SUPFAM" id="SSF54001">
    <property type="entry name" value="Cysteine proteinases"/>
    <property type="match status" value="1"/>
</dbReference>